<dbReference type="GO" id="GO:0004185">
    <property type="term" value="F:serine-type carboxypeptidase activity"/>
    <property type="evidence" value="ECO:0007669"/>
    <property type="project" value="InterPro"/>
</dbReference>
<dbReference type="OrthoDB" id="443318at2759"/>
<organism evidence="2 3">
    <name type="scientific">Gossypium barbadense</name>
    <name type="common">Sea Island cotton</name>
    <name type="synonym">Hibiscus barbadensis</name>
    <dbReference type="NCBI Taxonomy" id="3634"/>
    <lineage>
        <taxon>Eukaryota</taxon>
        <taxon>Viridiplantae</taxon>
        <taxon>Streptophyta</taxon>
        <taxon>Embryophyta</taxon>
        <taxon>Tracheophyta</taxon>
        <taxon>Spermatophyta</taxon>
        <taxon>Magnoliopsida</taxon>
        <taxon>eudicotyledons</taxon>
        <taxon>Gunneridae</taxon>
        <taxon>Pentapetalae</taxon>
        <taxon>rosids</taxon>
        <taxon>malvids</taxon>
        <taxon>Malvales</taxon>
        <taxon>Malvaceae</taxon>
        <taxon>Malvoideae</taxon>
        <taxon>Gossypium</taxon>
    </lineage>
</organism>
<comment type="similarity">
    <text evidence="1">Belongs to the peptidase S10 family.</text>
</comment>
<evidence type="ECO:0000256" key="1">
    <source>
        <dbReference type="ARBA" id="ARBA00009431"/>
    </source>
</evidence>
<dbReference type="GO" id="GO:0006508">
    <property type="term" value="P:proteolysis"/>
    <property type="evidence" value="ECO:0007669"/>
    <property type="project" value="InterPro"/>
</dbReference>
<gene>
    <name evidence="2" type="ORF">GOBAR_AA13242</name>
</gene>
<dbReference type="GO" id="GO:0019748">
    <property type="term" value="P:secondary metabolic process"/>
    <property type="evidence" value="ECO:0007669"/>
    <property type="project" value="TreeGrafter"/>
</dbReference>
<dbReference type="PANTHER" id="PTHR11802">
    <property type="entry name" value="SERINE PROTEASE FAMILY S10 SERINE CARBOXYPEPTIDASE"/>
    <property type="match status" value="1"/>
</dbReference>
<protein>
    <submittedName>
        <fullName evidence="2">Uncharacterized protein</fullName>
    </submittedName>
</protein>
<dbReference type="SUPFAM" id="SSF53474">
    <property type="entry name" value="alpha/beta-Hydrolases"/>
    <property type="match status" value="1"/>
</dbReference>
<dbReference type="InterPro" id="IPR001563">
    <property type="entry name" value="Peptidase_S10"/>
</dbReference>
<proteinExistence type="inferred from homology"/>
<name>A0A2P5XVQ4_GOSBA</name>
<reference evidence="2 3" key="1">
    <citation type="submission" date="2015-01" db="EMBL/GenBank/DDBJ databases">
        <title>Genome of allotetraploid Gossypium barbadense reveals genomic plasticity and fiber elongation in cotton evolution.</title>
        <authorList>
            <person name="Chen X."/>
            <person name="Liu X."/>
            <person name="Zhao B."/>
            <person name="Zheng H."/>
            <person name="Hu Y."/>
            <person name="Lu G."/>
            <person name="Yang C."/>
            <person name="Chen J."/>
            <person name="Shan C."/>
            <person name="Zhang L."/>
            <person name="Zhou Y."/>
            <person name="Wang L."/>
            <person name="Guo W."/>
            <person name="Bai Y."/>
            <person name="Ruan J."/>
            <person name="Shangguan X."/>
            <person name="Mao Y."/>
            <person name="Jiang J."/>
            <person name="Zhu Y."/>
            <person name="Lei J."/>
            <person name="Kang H."/>
            <person name="Chen S."/>
            <person name="He X."/>
            <person name="Wang R."/>
            <person name="Wang Y."/>
            <person name="Chen J."/>
            <person name="Wang L."/>
            <person name="Yu S."/>
            <person name="Wang B."/>
            <person name="Wei J."/>
            <person name="Song S."/>
            <person name="Lu X."/>
            <person name="Gao Z."/>
            <person name="Gu W."/>
            <person name="Deng X."/>
            <person name="Ma D."/>
            <person name="Wang S."/>
            <person name="Liang W."/>
            <person name="Fang L."/>
            <person name="Cai C."/>
            <person name="Zhu X."/>
            <person name="Zhou B."/>
            <person name="Zhang Y."/>
            <person name="Chen Z."/>
            <person name="Xu S."/>
            <person name="Zhu R."/>
            <person name="Wang S."/>
            <person name="Zhang T."/>
            <person name="Zhao G."/>
        </authorList>
    </citation>
    <scope>NUCLEOTIDE SEQUENCE [LARGE SCALE GENOMIC DNA]</scope>
    <source>
        <strain evidence="3">cv. Xinhai21</strain>
        <tissue evidence="2">Leaf</tissue>
    </source>
</reference>
<accession>A0A2P5XVQ4</accession>
<dbReference type="EMBL" id="KZ664143">
    <property type="protein sequence ID" value="PPS07404.1"/>
    <property type="molecule type" value="Genomic_DNA"/>
</dbReference>
<dbReference type="Gene3D" id="3.40.50.1820">
    <property type="entry name" value="alpha/beta hydrolase"/>
    <property type="match status" value="1"/>
</dbReference>
<evidence type="ECO:0000313" key="3">
    <source>
        <dbReference type="Proteomes" id="UP000239757"/>
    </source>
</evidence>
<dbReference type="Proteomes" id="UP000239757">
    <property type="component" value="Unassembled WGS sequence"/>
</dbReference>
<dbReference type="PANTHER" id="PTHR11802:SF29">
    <property type="entry name" value="SERINE CARBOXYPEPTIDASE-LIKE 19"/>
    <property type="match status" value="1"/>
</dbReference>
<sequence length="203" mass="22341">MEEEKGTTGSINLSLNGKEEKINLSGQVHNLPCCIKFNGPCIVSQYFKPKLKALFLRRTTLERGKLEMYVGVGDSEEVQLFYYFVKSEGKPEDNPLLIWLTGGPGCSAFSGLVFEIGPLKFKVDVYNGSLPTLVSNIIFIDSPVGTGFSYARNNRAAQTGDLKQVHHLHQFLRKTGVNKLVDLVGVTLGPKGMNVTFALLNLT</sequence>
<dbReference type="Pfam" id="PF00450">
    <property type="entry name" value="Peptidase_S10"/>
    <property type="match status" value="1"/>
</dbReference>
<evidence type="ECO:0000313" key="2">
    <source>
        <dbReference type="EMBL" id="PPS07404.1"/>
    </source>
</evidence>
<dbReference type="AlphaFoldDB" id="A0A2P5XVQ4"/>
<dbReference type="GO" id="GO:0016747">
    <property type="term" value="F:acyltransferase activity, transferring groups other than amino-acyl groups"/>
    <property type="evidence" value="ECO:0007669"/>
    <property type="project" value="TreeGrafter"/>
</dbReference>
<dbReference type="InterPro" id="IPR029058">
    <property type="entry name" value="AB_hydrolase_fold"/>
</dbReference>